<gene>
    <name evidence="2" type="ORF">Faunusvirus1_64</name>
</gene>
<sequence length="85" mass="9786">MAGYDFSDPTIWTVPFMGYEKRVQAMPPAERKAQLEFDMYYAETEQERTDTKYNPMYYAPGQAPQPPKEEDAPKTEAKPDEKKGG</sequence>
<dbReference type="EMBL" id="MK072132">
    <property type="protein sequence ID" value="AYV79044.1"/>
    <property type="molecule type" value="Genomic_DNA"/>
</dbReference>
<organism evidence="2">
    <name type="scientific">Faunusvirus sp</name>
    <dbReference type="NCBI Taxonomy" id="2487766"/>
    <lineage>
        <taxon>Viruses</taxon>
        <taxon>Varidnaviria</taxon>
        <taxon>Bamfordvirae</taxon>
        <taxon>Nucleocytoviricota</taxon>
        <taxon>Megaviricetes</taxon>
        <taxon>Imitervirales</taxon>
        <taxon>Mimiviridae</taxon>
    </lineage>
</organism>
<evidence type="ECO:0000256" key="1">
    <source>
        <dbReference type="SAM" id="MobiDB-lite"/>
    </source>
</evidence>
<evidence type="ECO:0000313" key="2">
    <source>
        <dbReference type="EMBL" id="AYV79044.1"/>
    </source>
</evidence>
<feature type="compositionally biased region" description="Basic and acidic residues" evidence="1">
    <location>
        <begin position="67"/>
        <end position="85"/>
    </location>
</feature>
<reference evidence="2" key="1">
    <citation type="submission" date="2018-10" db="EMBL/GenBank/DDBJ databases">
        <title>Hidden diversity of soil giant viruses.</title>
        <authorList>
            <person name="Schulz F."/>
            <person name="Alteio L."/>
            <person name="Goudeau D."/>
            <person name="Ryan E.M."/>
            <person name="Malmstrom R.R."/>
            <person name="Blanchard J."/>
            <person name="Woyke T."/>
        </authorList>
    </citation>
    <scope>NUCLEOTIDE SEQUENCE</scope>
    <source>
        <strain evidence="2">FNV1</strain>
    </source>
</reference>
<feature type="region of interest" description="Disordered" evidence="1">
    <location>
        <begin position="50"/>
        <end position="85"/>
    </location>
</feature>
<name>A0A3G4ZXH9_9VIRU</name>
<protein>
    <submittedName>
        <fullName evidence="2">Uncharacterized protein</fullName>
    </submittedName>
</protein>
<accession>A0A3G4ZXH9</accession>
<proteinExistence type="predicted"/>